<comment type="caution">
    <text evidence="1">The sequence shown here is derived from an EMBL/GenBank/DDBJ whole genome shotgun (WGS) entry which is preliminary data.</text>
</comment>
<accession>A0A919NNH8</accession>
<sequence>MRIDTSGRDPLLGYFAWAFDNLPEFDGLANLLKFADSEAIGYAGYVRDAILRVYFDETVLADRSLSPDGRRAYLGQPPSLSLTLARSTTRYVDFLAISPYDYLGEAETQFGADDVDANDPRLDSTAYRFMLVNFLGALDGYVDAVSWLGVLLLRGNLNRRLTIIGFLVTLIGGESDLAEPTIPSTEVVLEWVNRVRLFREGPNLAHLERLIRAYIDATGSVGDEQR</sequence>
<dbReference type="AlphaFoldDB" id="A0A919NNH8"/>
<protein>
    <submittedName>
        <fullName evidence="1">Uncharacterized protein</fullName>
    </submittedName>
</protein>
<name>A0A919NNH8_9ACTN</name>
<gene>
    <name evidence="1" type="ORF">Ate02nite_48200</name>
</gene>
<evidence type="ECO:0000313" key="2">
    <source>
        <dbReference type="Proteomes" id="UP000623608"/>
    </source>
</evidence>
<dbReference type="Proteomes" id="UP000623608">
    <property type="component" value="Unassembled WGS sequence"/>
</dbReference>
<evidence type="ECO:0000313" key="1">
    <source>
        <dbReference type="EMBL" id="GIF22090.1"/>
    </source>
</evidence>
<dbReference type="EMBL" id="BOMY01000033">
    <property type="protein sequence ID" value="GIF22090.1"/>
    <property type="molecule type" value="Genomic_DNA"/>
</dbReference>
<organism evidence="1 2">
    <name type="scientific">Paractinoplanes tereljensis</name>
    <dbReference type="NCBI Taxonomy" id="571912"/>
    <lineage>
        <taxon>Bacteria</taxon>
        <taxon>Bacillati</taxon>
        <taxon>Actinomycetota</taxon>
        <taxon>Actinomycetes</taxon>
        <taxon>Micromonosporales</taxon>
        <taxon>Micromonosporaceae</taxon>
        <taxon>Paractinoplanes</taxon>
    </lineage>
</organism>
<dbReference type="RefSeq" id="WP_203809262.1">
    <property type="nucleotide sequence ID" value="NZ_BOMY01000033.1"/>
</dbReference>
<proteinExistence type="predicted"/>
<reference evidence="1" key="1">
    <citation type="submission" date="2021-01" db="EMBL/GenBank/DDBJ databases">
        <title>Whole genome shotgun sequence of Actinoplanes tereljensis NBRC 105297.</title>
        <authorList>
            <person name="Komaki H."/>
            <person name="Tamura T."/>
        </authorList>
    </citation>
    <scope>NUCLEOTIDE SEQUENCE</scope>
    <source>
        <strain evidence="1">NBRC 105297</strain>
    </source>
</reference>
<keyword evidence="2" id="KW-1185">Reference proteome</keyword>